<evidence type="ECO:0000259" key="2">
    <source>
        <dbReference type="Pfam" id="PF14622"/>
    </source>
</evidence>
<dbReference type="InterPro" id="IPR040030">
    <property type="entry name" value="Ribosomal_mL57"/>
</dbReference>
<dbReference type="PANTHER" id="PTHR28160:SF1">
    <property type="entry name" value="LARGE RIBOSOMAL SUBUNIT PROTEIN ML57"/>
    <property type="match status" value="1"/>
</dbReference>
<keyword evidence="4" id="KW-1185">Reference proteome</keyword>
<dbReference type="STRING" id="27342.A0A0H2R7H5"/>
<name>A0A0H2R7H5_9AGAM</name>
<gene>
    <name evidence="3" type="ORF">SCHPADRAFT_881219</name>
</gene>
<evidence type="ECO:0000313" key="3">
    <source>
        <dbReference type="EMBL" id="KLO07780.1"/>
    </source>
</evidence>
<dbReference type="Gene3D" id="1.10.1520.10">
    <property type="entry name" value="Ribonuclease III domain"/>
    <property type="match status" value="1"/>
</dbReference>
<dbReference type="InParanoid" id="A0A0H2R7H5"/>
<dbReference type="EMBL" id="KQ086121">
    <property type="protein sequence ID" value="KLO07780.1"/>
    <property type="molecule type" value="Genomic_DNA"/>
</dbReference>
<dbReference type="PANTHER" id="PTHR28160">
    <property type="entry name" value="54S RIBOSOMAL PROTEIN L15, MITOCHONDRIAL"/>
    <property type="match status" value="1"/>
</dbReference>
<dbReference type="InterPro" id="IPR036389">
    <property type="entry name" value="RNase_III_sf"/>
</dbReference>
<dbReference type="InterPro" id="IPR000999">
    <property type="entry name" value="RNase_III_dom"/>
</dbReference>
<sequence>MYSVLRASAARAASSSGAHVCAKRAVNNVSRRDVGHGSSFAARTTARRYAATAVAASRRHPSSSTSSSSSTVYLDDAEDSRRSSSSPRASSSYPPPPKYFSRTKADSAPIVEHLQELFPGLEFPPELAVQMLTHASAKEAWAASNTRLSYVGRRVISTYLLLFLHHATTRLSSSSSSHILSPSSSQFDFDAINYRATYTALIGEHVGRAWNLQRSMLWTPPVSLAYSSSPLSTEERIGGSSKAPGLYKVQGTTVEAIMGGLYHQFGGLVTQRAFHTRFLPHILCPGESSGLHDAFHGAAREMMERMGGPDCSFSSSNGAKNSKLLVDGASIKEVEAQL</sequence>
<protein>
    <recommendedName>
        <fullName evidence="2">RNase III domain-containing protein</fullName>
    </recommendedName>
</protein>
<dbReference type="GO" id="GO:0032543">
    <property type="term" value="P:mitochondrial translation"/>
    <property type="evidence" value="ECO:0007669"/>
    <property type="project" value="InterPro"/>
</dbReference>
<dbReference type="Pfam" id="PF14622">
    <property type="entry name" value="Ribonucleas_3_3"/>
    <property type="match status" value="1"/>
</dbReference>
<feature type="domain" description="RNase III" evidence="2">
    <location>
        <begin position="125"/>
        <end position="281"/>
    </location>
</feature>
<reference evidence="3 4" key="1">
    <citation type="submission" date="2015-04" db="EMBL/GenBank/DDBJ databases">
        <title>Complete genome sequence of Schizopora paradoxa KUC8140, a cosmopolitan wood degrader in East Asia.</title>
        <authorList>
            <consortium name="DOE Joint Genome Institute"/>
            <person name="Min B."/>
            <person name="Park H."/>
            <person name="Jang Y."/>
            <person name="Kim J.-J."/>
            <person name="Kim K.H."/>
            <person name="Pangilinan J."/>
            <person name="Lipzen A."/>
            <person name="Riley R."/>
            <person name="Grigoriev I.V."/>
            <person name="Spatafora J.W."/>
            <person name="Choi I.-G."/>
        </authorList>
    </citation>
    <scope>NUCLEOTIDE SEQUENCE [LARGE SCALE GENOMIC DNA]</scope>
    <source>
        <strain evidence="3 4">KUC8140</strain>
    </source>
</reference>
<dbReference type="GO" id="GO:0004525">
    <property type="term" value="F:ribonuclease III activity"/>
    <property type="evidence" value="ECO:0007669"/>
    <property type="project" value="InterPro"/>
</dbReference>
<dbReference type="GO" id="GO:0006396">
    <property type="term" value="P:RNA processing"/>
    <property type="evidence" value="ECO:0007669"/>
    <property type="project" value="InterPro"/>
</dbReference>
<dbReference type="AlphaFoldDB" id="A0A0H2R7H5"/>
<dbReference type="OrthoDB" id="2281895at2759"/>
<feature type="compositionally biased region" description="Low complexity" evidence="1">
    <location>
        <begin position="52"/>
        <end position="71"/>
    </location>
</feature>
<dbReference type="GO" id="GO:0003735">
    <property type="term" value="F:structural constituent of ribosome"/>
    <property type="evidence" value="ECO:0007669"/>
    <property type="project" value="InterPro"/>
</dbReference>
<feature type="region of interest" description="Disordered" evidence="1">
    <location>
        <begin position="52"/>
        <end position="98"/>
    </location>
</feature>
<accession>A0A0H2R7H5</accession>
<organism evidence="3 4">
    <name type="scientific">Schizopora paradoxa</name>
    <dbReference type="NCBI Taxonomy" id="27342"/>
    <lineage>
        <taxon>Eukaryota</taxon>
        <taxon>Fungi</taxon>
        <taxon>Dikarya</taxon>
        <taxon>Basidiomycota</taxon>
        <taxon>Agaricomycotina</taxon>
        <taxon>Agaricomycetes</taxon>
        <taxon>Hymenochaetales</taxon>
        <taxon>Schizoporaceae</taxon>
        <taxon>Schizopora</taxon>
    </lineage>
</organism>
<dbReference type="SUPFAM" id="SSF69065">
    <property type="entry name" value="RNase III domain-like"/>
    <property type="match status" value="1"/>
</dbReference>
<dbReference type="GO" id="GO:0005762">
    <property type="term" value="C:mitochondrial large ribosomal subunit"/>
    <property type="evidence" value="ECO:0007669"/>
    <property type="project" value="InterPro"/>
</dbReference>
<dbReference type="Proteomes" id="UP000053477">
    <property type="component" value="Unassembled WGS sequence"/>
</dbReference>
<evidence type="ECO:0000313" key="4">
    <source>
        <dbReference type="Proteomes" id="UP000053477"/>
    </source>
</evidence>
<proteinExistence type="predicted"/>
<evidence type="ECO:0000256" key="1">
    <source>
        <dbReference type="SAM" id="MobiDB-lite"/>
    </source>
</evidence>
<feature type="compositionally biased region" description="Low complexity" evidence="1">
    <location>
        <begin position="83"/>
        <end position="92"/>
    </location>
</feature>